<proteinExistence type="predicted"/>
<evidence type="ECO:0000259" key="7">
    <source>
        <dbReference type="Pfam" id="PF03553"/>
    </source>
</evidence>
<reference evidence="8 9" key="1">
    <citation type="journal article" date="1992" name="Lakartidningen">
        <title>[Penicillin V and not amoxicillin is the first choice preparation in acute otitis].</title>
        <authorList>
            <person name="Kamme C."/>
            <person name="Lundgren K."/>
            <person name="Prellner K."/>
        </authorList>
    </citation>
    <scope>NUCLEOTIDE SEQUENCE [LARGE SCALE GENOMIC DNA]</scope>
    <source>
        <strain evidence="8 9">PC5538III-hc</strain>
    </source>
</reference>
<feature type="transmembrane region" description="Helical" evidence="6">
    <location>
        <begin position="442"/>
        <end position="460"/>
    </location>
</feature>
<dbReference type="OrthoDB" id="9762978at2"/>
<feature type="transmembrane region" description="Helical" evidence="6">
    <location>
        <begin position="390"/>
        <end position="410"/>
    </location>
</feature>
<comment type="caution">
    <text evidence="8">The sequence shown here is derived from an EMBL/GenBank/DDBJ whole genome shotgun (WGS) entry which is preliminary data.</text>
</comment>
<keyword evidence="4 6" id="KW-1133">Transmembrane helix</keyword>
<feature type="transmembrane region" description="Helical" evidence="6">
    <location>
        <begin position="64"/>
        <end position="83"/>
    </location>
</feature>
<keyword evidence="5 6" id="KW-0472">Membrane</keyword>
<evidence type="ECO:0000256" key="5">
    <source>
        <dbReference type="ARBA" id="ARBA00023136"/>
    </source>
</evidence>
<keyword evidence="3 6" id="KW-0812">Transmembrane</keyword>
<feature type="domain" description="Na+/H+ antiporter NhaC-like C-terminal" evidence="7">
    <location>
        <begin position="156"/>
        <end position="507"/>
    </location>
</feature>
<feature type="transmembrane region" description="Helical" evidence="6">
    <location>
        <begin position="417"/>
        <end position="436"/>
    </location>
</feature>
<dbReference type="InterPro" id="IPR018461">
    <property type="entry name" value="Na/H_Antiport_NhaC-like_C"/>
</dbReference>
<evidence type="ECO:0000313" key="9">
    <source>
        <dbReference type="Proteomes" id="UP000323176"/>
    </source>
</evidence>
<feature type="transmembrane region" description="Helical" evidence="6">
    <location>
        <begin position="193"/>
        <end position="214"/>
    </location>
</feature>
<evidence type="ECO:0000256" key="2">
    <source>
        <dbReference type="ARBA" id="ARBA00022475"/>
    </source>
</evidence>
<dbReference type="GO" id="GO:0005886">
    <property type="term" value="C:plasma membrane"/>
    <property type="evidence" value="ECO:0007669"/>
    <property type="project" value="UniProtKB-SubCell"/>
</dbReference>
<gene>
    <name evidence="8" type="ORF">EPJ72_04790</name>
</gene>
<evidence type="ECO:0000256" key="4">
    <source>
        <dbReference type="ARBA" id="ARBA00022989"/>
    </source>
</evidence>
<dbReference type="PANTHER" id="PTHR43478:SF1">
    <property type="entry name" value="NA+_H+ ANTIPORTER NHAC-LIKE C-TERMINAL DOMAIN-CONTAINING PROTEIN"/>
    <property type="match status" value="1"/>
</dbReference>
<evidence type="ECO:0000313" key="8">
    <source>
        <dbReference type="EMBL" id="TXJ43225.1"/>
    </source>
</evidence>
<sequence>MEHYGLFGIIPPLLAIILALLTKEVIISLTVGILSGTLILSHGNIFTAITIFTDKVAAMTGDSWNVRILLFCALLGAFVSMLSKTGATKAFGLWASKYLKTKKSVLIFTWFFGLIIFIDDYFNSLSVGTVMRPAFDEKKISRAKLAYILDSTAAPVCILAPISTWVVTVMSYIRDSNGFESLNMSEFIFFIKMIPYSVYPLLALAFVVLISLFFKDFGPMKRSEDDAANGKLFNEDLYGSCPGNLETISGDSAKWYDMVIAILVLILACIAMFPITTYMGLIGSDGIETLSQAFNSTTVTNAFIQTDASKALFYGAVISLMIMYIYYVARKLLSVRSAGNAIMEGIKSMVPALVVLALAWTIGNVIKSSPEEGGLGLASFLSEVVKGGGFPLWLLPAIGYLLGCVIAFSTGTSWGTFAILIPIVIPIATGLANANGYTGDQLLNVLLISVGSLVSGAVFGDHCSPISDTTILSSTGSNCPLLEHVSTQLPYASLVAIASFVGVIVGGITLNPFFSLLTGFVIMCIMAILAPKFYNKKMSNALKK</sequence>
<dbReference type="Proteomes" id="UP000323176">
    <property type="component" value="Unassembled WGS sequence"/>
</dbReference>
<feature type="transmembrane region" description="Helical" evidence="6">
    <location>
        <begin position="27"/>
        <end position="52"/>
    </location>
</feature>
<feature type="transmembrane region" description="Helical" evidence="6">
    <location>
        <begin position="255"/>
        <end position="275"/>
    </location>
</feature>
<dbReference type="Pfam" id="PF03553">
    <property type="entry name" value="Na_H_antiporter"/>
    <property type="match status" value="1"/>
</dbReference>
<comment type="subcellular location">
    <subcellularLocation>
        <location evidence="1">Cell membrane</location>
        <topology evidence="1">Multi-pass membrane protein</topology>
    </subcellularLocation>
</comment>
<keyword evidence="2" id="KW-1003">Cell membrane</keyword>
<dbReference type="AlphaFoldDB" id="A0A5C8EZ35"/>
<evidence type="ECO:0000256" key="3">
    <source>
        <dbReference type="ARBA" id="ARBA00022692"/>
    </source>
</evidence>
<accession>A0A5C8EZ35</accession>
<evidence type="ECO:0000256" key="1">
    <source>
        <dbReference type="ARBA" id="ARBA00004651"/>
    </source>
</evidence>
<feature type="transmembrane region" description="Helical" evidence="6">
    <location>
        <begin position="103"/>
        <end position="122"/>
    </location>
</feature>
<organism evidence="8 9">
    <name type="scientific">Brachyspira pilosicoli</name>
    <name type="common">Serpulina pilosicoli</name>
    <dbReference type="NCBI Taxonomy" id="52584"/>
    <lineage>
        <taxon>Bacteria</taxon>
        <taxon>Pseudomonadati</taxon>
        <taxon>Spirochaetota</taxon>
        <taxon>Spirochaetia</taxon>
        <taxon>Brachyspirales</taxon>
        <taxon>Brachyspiraceae</taxon>
        <taxon>Brachyspira</taxon>
    </lineage>
</organism>
<feature type="transmembrane region" description="Helical" evidence="6">
    <location>
        <begin position="147"/>
        <end position="173"/>
    </location>
</feature>
<dbReference type="PANTHER" id="PTHR43478">
    <property type="entry name" value="NA+/H+ ANTIPORTER-RELATED"/>
    <property type="match status" value="1"/>
</dbReference>
<feature type="transmembrane region" description="Helical" evidence="6">
    <location>
        <begin position="350"/>
        <end position="370"/>
    </location>
</feature>
<protein>
    <submittedName>
        <fullName evidence="8">Na+/H+ antiporter NhaC family protein</fullName>
    </submittedName>
</protein>
<evidence type="ECO:0000256" key="6">
    <source>
        <dbReference type="SAM" id="Phobius"/>
    </source>
</evidence>
<name>A0A5C8EZ35_BRAPL</name>
<feature type="transmembrane region" description="Helical" evidence="6">
    <location>
        <begin position="491"/>
        <end position="510"/>
    </location>
</feature>
<feature type="transmembrane region" description="Helical" evidence="6">
    <location>
        <begin position="311"/>
        <end position="329"/>
    </location>
</feature>
<feature type="transmembrane region" description="Helical" evidence="6">
    <location>
        <begin position="5"/>
        <end position="21"/>
    </location>
</feature>
<dbReference type="EMBL" id="SAXY01000030">
    <property type="protein sequence ID" value="TXJ43225.1"/>
    <property type="molecule type" value="Genomic_DNA"/>
</dbReference>
<feature type="transmembrane region" description="Helical" evidence="6">
    <location>
        <begin position="516"/>
        <end position="534"/>
    </location>
</feature>